<dbReference type="PANTHER" id="PTHR14152:SF5">
    <property type="entry name" value="U4_U6.U5 TRI-SNRNP-ASSOCIATED PROTEIN 1"/>
    <property type="match status" value="1"/>
</dbReference>
<feature type="compositionally biased region" description="Acidic residues" evidence="6">
    <location>
        <begin position="610"/>
        <end position="624"/>
    </location>
</feature>
<feature type="compositionally biased region" description="Basic residues" evidence="6">
    <location>
        <begin position="1"/>
        <end position="22"/>
    </location>
</feature>
<dbReference type="Pfam" id="PF03343">
    <property type="entry name" value="SART-1"/>
    <property type="match status" value="1"/>
</dbReference>
<dbReference type="Pfam" id="PF19252">
    <property type="entry name" value="HIND"/>
    <property type="match status" value="1"/>
</dbReference>
<feature type="region of interest" description="Disordered" evidence="6">
    <location>
        <begin position="520"/>
        <end position="539"/>
    </location>
</feature>
<feature type="region of interest" description="Disordered" evidence="6">
    <location>
        <begin position="406"/>
        <end position="439"/>
    </location>
</feature>
<evidence type="ECO:0008006" key="9">
    <source>
        <dbReference type="Google" id="ProtNLM"/>
    </source>
</evidence>
<feature type="region of interest" description="Disordered" evidence="6">
    <location>
        <begin position="119"/>
        <end position="140"/>
    </location>
</feature>
<evidence type="ECO:0000256" key="3">
    <source>
        <dbReference type="ARBA" id="ARBA00022664"/>
    </source>
</evidence>
<keyword evidence="3" id="KW-0507">mRNA processing</keyword>
<organism evidence="7 8">
    <name type="scientific">Strongylocentrotus purpuratus</name>
    <name type="common">Purple sea urchin</name>
    <dbReference type="NCBI Taxonomy" id="7668"/>
    <lineage>
        <taxon>Eukaryota</taxon>
        <taxon>Metazoa</taxon>
        <taxon>Echinodermata</taxon>
        <taxon>Eleutherozoa</taxon>
        <taxon>Echinozoa</taxon>
        <taxon>Echinoidea</taxon>
        <taxon>Euechinoidea</taxon>
        <taxon>Echinacea</taxon>
        <taxon>Camarodonta</taxon>
        <taxon>Echinidea</taxon>
        <taxon>Strongylocentrotidae</taxon>
        <taxon>Strongylocentrotus</taxon>
    </lineage>
</organism>
<dbReference type="InterPro" id="IPR045347">
    <property type="entry name" value="HIND"/>
</dbReference>
<evidence type="ECO:0000313" key="8">
    <source>
        <dbReference type="Proteomes" id="UP000007110"/>
    </source>
</evidence>
<feature type="compositionally biased region" description="Acidic residues" evidence="6">
    <location>
        <begin position="567"/>
        <end position="594"/>
    </location>
</feature>
<feature type="region of interest" description="Disordered" evidence="6">
    <location>
        <begin position="1"/>
        <end position="101"/>
    </location>
</feature>
<comment type="subcellular location">
    <subcellularLocation>
        <location evidence="1">Nucleus</location>
    </subcellularLocation>
</comment>
<protein>
    <recommendedName>
        <fullName evidence="9">U4/U6.U5 tri-snRNP-associated protein 1</fullName>
    </recommendedName>
</protein>
<feature type="compositionally biased region" description="Basic residues" evidence="6">
    <location>
        <begin position="30"/>
        <end position="41"/>
    </location>
</feature>
<proteinExistence type="inferred from homology"/>
<keyword evidence="5" id="KW-0539">Nucleus</keyword>
<feature type="region of interest" description="Disordered" evidence="6">
    <location>
        <begin position="555"/>
        <end position="624"/>
    </location>
</feature>
<dbReference type="EnsemblMetazoa" id="XM_030998884">
    <property type="protein sequence ID" value="XP_030854744"/>
    <property type="gene ID" value="LOC752590"/>
</dbReference>
<dbReference type="PANTHER" id="PTHR14152">
    <property type="entry name" value="SQUAMOUS CELL CARCINOMA ANTIGEN RECOGNISED BY CYTOTOXIC T LYMPHOCYTES"/>
    <property type="match status" value="1"/>
</dbReference>
<evidence type="ECO:0000256" key="4">
    <source>
        <dbReference type="ARBA" id="ARBA00023187"/>
    </source>
</evidence>
<dbReference type="CTD" id="9092"/>
<dbReference type="AlphaFoldDB" id="A0A7M7PR10"/>
<evidence type="ECO:0000256" key="2">
    <source>
        <dbReference type="ARBA" id="ARBA00006076"/>
    </source>
</evidence>
<reference evidence="7" key="2">
    <citation type="submission" date="2021-01" db="UniProtKB">
        <authorList>
            <consortium name="EnsemblMetazoa"/>
        </authorList>
    </citation>
    <scope>IDENTIFICATION</scope>
</reference>
<accession>A0A7M7PR10</accession>
<dbReference type="GO" id="GO:0045292">
    <property type="term" value="P:mRNA cis splicing, via spliceosome"/>
    <property type="evidence" value="ECO:0000318"/>
    <property type="project" value="GO_Central"/>
</dbReference>
<dbReference type="InParanoid" id="A0A7M7PR10"/>
<name>A0A7M7PR10_STRPU</name>
<dbReference type="FunCoup" id="A0A7M7PR10">
    <property type="interactions" value="1774"/>
</dbReference>
<comment type="similarity">
    <text evidence="2">Belongs to the SNU66/SART1 family.</text>
</comment>
<reference evidence="8" key="1">
    <citation type="submission" date="2015-02" db="EMBL/GenBank/DDBJ databases">
        <title>Genome sequencing for Strongylocentrotus purpuratus.</title>
        <authorList>
            <person name="Murali S."/>
            <person name="Liu Y."/>
            <person name="Vee V."/>
            <person name="English A."/>
            <person name="Wang M."/>
            <person name="Skinner E."/>
            <person name="Han Y."/>
            <person name="Muzny D.M."/>
            <person name="Worley K.C."/>
            <person name="Gibbs R.A."/>
        </authorList>
    </citation>
    <scope>NUCLEOTIDE SEQUENCE</scope>
</reference>
<keyword evidence="8" id="KW-1185">Reference proteome</keyword>
<dbReference type="GeneID" id="752590"/>
<dbReference type="Proteomes" id="UP000007110">
    <property type="component" value="Unassembled WGS sequence"/>
</dbReference>
<dbReference type="OMA" id="KRRDYTG"/>
<dbReference type="OrthoDB" id="5583at2759"/>
<keyword evidence="4" id="KW-0508">mRNA splicing</keyword>
<dbReference type="InterPro" id="IPR005011">
    <property type="entry name" value="SNU66/SART1"/>
</dbReference>
<dbReference type="GO" id="GO:0046540">
    <property type="term" value="C:U4/U6 x U5 tri-snRNP complex"/>
    <property type="evidence" value="ECO:0000318"/>
    <property type="project" value="GO_Central"/>
</dbReference>
<evidence type="ECO:0000256" key="6">
    <source>
        <dbReference type="SAM" id="MobiDB-lite"/>
    </source>
</evidence>
<dbReference type="GO" id="GO:0000481">
    <property type="term" value="P:maturation of 5S rRNA"/>
    <property type="evidence" value="ECO:0000318"/>
    <property type="project" value="GO_Central"/>
</dbReference>
<evidence type="ECO:0000256" key="5">
    <source>
        <dbReference type="ARBA" id="ARBA00023242"/>
    </source>
</evidence>
<evidence type="ECO:0000256" key="1">
    <source>
        <dbReference type="ARBA" id="ARBA00004123"/>
    </source>
</evidence>
<evidence type="ECO:0000313" key="7">
    <source>
        <dbReference type="EnsemblMetazoa" id="XP_030854744"/>
    </source>
</evidence>
<sequence>MGSSKKHKEKDKDRERRHKHKDRDKDRDKERKHRSKHRHRDRHAEKDVEAGEVSSPEQRSDRKRRRSPSPLQIKIENDDGIQDNERQDAAPSGGDEGGFAASLSIEATNKLRAKLGLAPLNVDGEGSGEPGEIVEEKKDVHKPAVNISDLKKTAALKEKMAQIREKRLINKKLHKVKVLADDDDDDDAAAWVERMRKKQIAKAEADKMAKMLEEMDAEFGIGKIVEDEFSKTKEQAYSRRNLDGFKIEHSTKNFQEGQSVILTLKDMDGLQEEEDVLVNVNMIDNERAKKNVELRKKRPDYKAYQEDDFDEEGTFHQKKLLGKYDEEIEGEQKKSFRLNQAGTAHMDEADHMQSIRNQLKQQAVSLDMKAPAIASEYYTVAEVETFKKPKKKRRKMKVKSILDELTPEADAGRDHGQRGGIRRRHREEEEDDSETPVVRKVERRVPQQDAMDMEVDFPDADQIPIEFGRERDDNDDIWGQVIEDEAEKELHNVLNKARKLKQKSKSSQRVEDQVAKVVASIKEEPEDDEEAAASASNKGSNIVFNSTSEFCRTLGDIPSYGKSGLRDEEEETLADNEKEDEEEEAMEDEDEEEAAGAWNTVNMDDREEIKQEEEELGPVLDDEPPLQVGIAGALTLATKKGYLIKEKKKKTGDSLILTSKNCTIEEKNFNDIDSKYNKNDRFRGPLMDFKEKSGYKPEVKITYTDETGRSLNQKEAFRVLSHRFHGKGSGKMKTEKRAKKVLEEEAMKKMSSTDTPLHTVARMQEKQKNLQSAHIVLSGGSKTMTAHSITK</sequence>
<dbReference type="RefSeq" id="XP_030854744.1">
    <property type="nucleotide sequence ID" value="XM_030998884.1"/>
</dbReference>
<dbReference type="KEGG" id="spu:752590"/>